<feature type="transmembrane region" description="Helical" evidence="6">
    <location>
        <begin position="75"/>
        <end position="94"/>
    </location>
</feature>
<evidence type="ECO:0000256" key="2">
    <source>
        <dbReference type="ARBA" id="ARBA00022475"/>
    </source>
</evidence>
<reference evidence="8" key="1">
    <citation type="submission" date="2017-04" db="EMBL/GenBank/DDBJ databases">
        <authorList>
            <person name="Varghese N."/>
            <person name="Submissions S."/>
        </authorList>
    </citation>
    <scope>NUCLEOTIDE SEQUENCE [LARGE SCALE GENOMIC DNA]</scope>
    <source>
        <strain evidence="8">DSM 16512</strain>
    </source>
</reference>
<dbReference type="InterPro" id="IPR022791">
    <property type="entry name" value="L-PG_synthase/AglD"/>
</dbReference>
<feature type="transmembrane region" description="Helical" evidence="6">
    <location>
        <begin position="213"/>
        <end position="235"/>
    </location>
</feature>
<evidence type="ECO:0000313" key="8">
    <source>
        <dbReference type="Proteomes" id="UP000192602"/>
    </source>
</evidence>
<keyword evidence="3 6" id="KW-0812">Transmembrane</keyword>
<evidence type="ECO:0000313" key="7">
    <source>
        <dbReference type="EMBL" id="SMC09432.1"/>
    </source>
</evidence>
<keyword evidence="8" id="KW-1185">Reference proteome</keyword>
<feature type="transmembrane region" description="Helical" evidence="6">
    <location>
        <begin position="179"/>
        <end position="201"/>
    </location>
</feature>
<dbReference type="Pfam" id="PF03706">
    <property type="entry name" value="LPG_synthase_TM"/>
    <property type="match status" value="1"/>
</dbReference>
<evidence type="ECO:0000256" key="4">
    <source>
        <dbReference type="ARBA" id="ARBA00022989"/>
    </source>
</evidence>
<dbReference type="NCBIfam" id="TIGR00374">
    <property type="entry name" value="flippase-like domain"/>
    <property type="match status" value="1"/>
</dbReference>
<dbReference type="Proteomes" id="UP000192602">
    <property type="component" value="Unassembled WGS sequence"/>
</dbReference>
<proteinExistence type="predicted"/>
<dbReference type="EMBL" id="FWWZ01000001">
    <property type="protein sequence ID" value="SMC09432.1"/>
    <property type="molecule type" value="Genomic_DNA"/>
</dbReference>
<dbReference type="PANTHER" id="PTHR40277:SF1">
    <property type="entry name" value="BLL5419 PROTEIN"/>
    <property type="match status" value="1"/>
</dbReference>
<keyword evidence="4 6" id="KW-1133">Transmembrane helix</keyword>
<feature type="transmembrane region" description="Helical" evidence="6">
    <location>
        <begin position="114"/>
        <end position="136"/>
    </location>
</feature>
<protein>
    <recommendedName>
        <fullName evidence="9">Lysylphosphatidylglycerol synthase TM region</fullName>
    </recommendedName>
</protein>
<sequence>MKKLKTFIKIALSLALLLFVFSQIDTKKLIQIIQRSDPLWLVVAFVLFNLSKIISSVRLNYYFKDIGVNLSQLEALRLYYVGMFYNIFLPGGIGGDGYKIYLLQTHHKCGYKNLVAATLLDRLSGLVALLFLAALLWLGSSFAKFSELLNFSAIATALLAYPVFLILHKKLFAKFMTYIVATTFLGLLVQLLQVASAYAILKALHVESEMVDYLTLFLISSIVAVLPLTIGGVGAREFTFLYGLKIIGKEPSTGIAMSFLFFLITLISSAIGILFIHKPLRKVP</sequence>
<evidence type="ECO:0000256" key="5">
    <source>
        <dbReference type="ARBA" id="ARBA00023136"/>
    </source>
</evidence>
<feature type="transmembrane region" description="Helical" evidence="6">
    <location>
        <begin position="42"/>
        <end position="63"/>
    </location>
</feature>
<keyword evidence="2" id="KW-1003">Cell membrane</keyword>
<evidence type="ECO:0000256" key="3">
    <source>
        <dbReference type="ARBA" id="ARBA00022692"/>
    </source>
</evidence>
<evidence type="ECO:0000256" key="6">
    <source>
        <dbReference type="SAM" id="Phobius"/>
    </source>
</evidence>
<name>A0A1W1WTA4_9BACT</name>
<dbReference type="RefSeq" id="WP_084275660.1">
    <property type="nucleotide sequence ID" value="NZ_AP026671.1"/>
</dbReference>
<keyword evidence="5 6" id="KW-0472">Membrane</keyword>
<dbReference type="OrthoDB" id="9788795at2"/>
<gene>
    <name evidence="7" type="ORF">SAMN05660197_1240</name>
</gene>
<organism evidence="7 8">
    <name type="scientific">Nitratiruptor tergarcus DSM 16512</name>
    <dbReference type="NCBI Taxonomy" id="1069081"/>
    <lineage>
        <taxon>Bacteria</taxon>
        <taxon>Pseudomonadati</taxon>
        <taxon>Campylobacterota</taxon>
        <taxon>Epsilonproteobacteria</taxon>
        <taxon>Nautiliales</taxon>
        <taxon>Nitratiruptoraceae</taxon>
        <taxon>Nitratiruptor</taxon>
    </lineage>
</organism>
<comment type="subcellular location">
    <subcellularLocation>
        <location evidence="1">Cell membrane</location>
        <topology evidence="1">Multi-pass membrane protein</topology>
    </subcellularLocation>
</comment>
<dbReference type="PANTHER" id="PTHR40277">
    <property type="entry name" value="BLL5419 PROTEIN"/>
    <property type="match status" value="1"/>
</dbReference>
<feature type="transmembrane region" description="Helical" evidence="6">
    <location>
        <begin position="148"/>
        <end position="167"/>
    </location>
</feature>
<evidence type="ECO:0000256" key="1">
    <source>
        <dbReference type="ARBA" id="ARBA00004651"/>
    </source>
</evidence>
<accession>A0A1W1WTA4</accession>
<dbReference type="AlphaFoldDB" id="A0A1W1WTA4"/>
<dbReference type="STRING" id="1069081.SAMN05660197_1240"/>
<evidence type="ECO:0008006" key="9">
    <source>
        <dbReference type="Google" id="ProtNLM"/>
    </source>
</evidence>
<dbReference type="GO" id="GO:0005886">
    <property type="term" value="C:plasma membrane"/>
    <property type="evidence" value="ECO:0007669"/>
    <property type="project" value="UniProtKB-SubCell"/>
</dbReference>
<feature type="transmembrane region" description="Helical" evidence="6">
    <location>
        <begin position="255"/>
        <end position="276"/>
    </location>
</feature>